<reference evidence="17 18" key="1">
    <citation type="submission" date="2020-11" db="EMBL/GenBank/DDBJ databases">
        <authorList>
            <person name="Wallbank WR R."/>
            <person name="Pardo Diaz C."/>
            <person name="Kozak K."/>
            <person name="Martin S."/>
            <person name="Jiggins C."/>
            <person name="Moest M."/>
            <person name="Warren A I."/>
            <person name="Generalovic N T."/>
            <person name="Byers J.R.P. K."/>
            <person name="Montejo-Kovacevich G."/>
            <person name="Yen C E."/>
        </authorList>
    </citation>
    <scope>NUCLEOTIDE SEQUENCE [LARGE SCALE GENOMIC DNA]</scope>
</reference>
<dbReference type="SUPFAM" id="SSF48371">
    <property type="entry name" value="ARM repeat"/>
    <property type="match status" value="3"/>
</dbReference>
<evidence type="ECO:0000259" key="16">
    <source>
        <dbReference type="PROSITE" id="PS51366"/>
    </source>
</evidence>
<dbReference type="Pfam" id="PF02854">
    <property type="entry name" value="MIF4G"/>
    <property type="match status" value="1"/>
</dbReference>
<feature type="compositionally biased region" description="Polar residues" evidence="14">
    <location>
        <begin position="127"/>
        <end position="138"/>
    </location>
</feature>
<dbReference type="FunFam" id="1.25.40.180:FF:000061">
    <property type="entry name" value="Eukaryotic translation initiation factor 4 gamma 2"/>
    <property type="match status" value="1"/>
</dbReference>
<feature type="compositionally biased region" description="Polar residues" evidence="14">
    <location>
        <begin position="763"/>
        <end position="779"/>
    </location>
</feature>
<keyword evidence="8" id="KW-0810">Translation regulation</keyword>
<dbReference type="FunCoup" id="A0A7R8YQH0">
    <property type="interactions" value="1482"/>
</dbReference>
<accession>A0A7R8YQH0</accession>
<comment type="function">
    <text evidence="11">Appears to play a role in the switch from cap-dependent to IRES-mediated translation during mitosis, apoptosis and viral infection. Cleaved by some caspases and viral proteases.</text>
</comment>
<evidence type="ECO:0000256" key="3">
    <source>
        <dbReference type="ARBA" id="ARBA00022491"/>
    </source>
</evidence>
<dbReference type="CDD" id="cd11559">
    <property type="entry name" value="W2_eIF4G1_like"/>
    <property type="match status" value="1"/>
</dbReference>
<evidence type="ECO:0000256" key="10">
    <source>
        <dbReference type="ARBA" id="ARBA00022990"/>
    </source>
</evidence>
<comment type="subunit">
    <text evidence="13">Interacts with the serine/threonine protein kinases MKNK1 and MKNK2. Binds EIF4A and EIF3. Interacts with MIF4GD. Interacts with DAZAP2.</text>
</comment>
<evidence type="ECO:0000256" key="1">
    <source>
        <dbReference type="ARBA" id="ARBA00005775"/>
    </source>
</evidence>
<evidence type="ECO:0000256" key="6">
    <source>
        <dbReference type="ARBA" id="ARBA00022553"/>
    </source>
</evidence>
<feature type="compositionally biased region" description="Low complexity" evidence="14">
    <location>
        <begin position="744"/>
        <end position="762"/>
    </location>
</feature>
<feature type="compositionally biased region" description="Low complexity" evidence="14">
    <location>
        <begin position="606"/>
        <end position="618"/>
    </location>
</feature>
<evidence type="ECO:0000256" key="8">
    <source>
        <dbReference type="ARBA" id="ARBA00022845"/>
    </source>
</evidence>
<dbReference type="SMART" id="SM00515">
    <property type="entry name" value="eIF5C"/>
    <property type="match status" value="1"/>
</dbReference>
<keyword evidence="9" id="KW-0648">Protein biosynthesis</keyword>
<feature type="domain" description="MI" evidence="16">
    <location>
        <begin position="785"/>
        <end position="909"/>
    </location>
</feature>
<dbReference type="PROSITE" id="PS51363">
    <property type="entry name" value="W2"/>
    <property type="match status" value="1"/>
</dbReference>
<feature type="compositionally biased region" description="Basic and acidic residues" evidence="14">
    <location>
        <begin position="780"/>
        <end position="802"/>
    </location>
</feature>
<proteinExistence type="inferred from homology"/>
<evidence type="ECO:0000256" key="4">
    <source>
        <dbReference type="ARBA" id="ARBA00022499"/>
    </source>
</evidence>
<feature type="compositionally biased region" description="Low complexity" evidence="14">
    <location>
        <begin position="626"/>
        <end position="643"/>
    </location>
</feature>
<dbReference type="InParanoid" id="A0A7R8YQH0"/>
<feature type="compositionally biased region" description="Pro residues" evidence="14">
    <location>
        <begin position="158"/>
        <end position="170"/>
    </location>
</feature>
<feature type="region of interest" description="Disordered" evidence="14">
    <location>
        <begin position="65"/>
        <end position="283"/>
    </location>
</feature>
<dbReference type="SMART" id="SM00543">
    <property type="entry name" value="MIF4G"/>
    <property type="match status" value="1"/>
</dbReference>
<dbReference type="AlphaFoldDB" id="A0A7R8YQH0"/>
<dbReference type="EMBL" id="LR899010">
    <property type="protein sequence ID" value="CAD7081376.1"/>
    <property type="molecule type" value="Genomic_DNA"/>
</dbReference>
<keyword evidence="3" id="KW-0678">Repressor</keyword>
<evidence type="ECO:0000256" key="7">
    <source>
        <dbReference type="ARBA" id="ARBA00022843"/>
    </source>
</evidence>
<evidence type="ECO:0000256" key="12">
    <source>
        <dbReference type="ARBA" id="ARBA00040449"/>
    </source>
</evidence>
<dbReference type="InterPro" id="IPR003890">
    <property type="entry name" value="MIF4G-like_typ-3"/>
</dbReference>
<evidence type="ECO:0000256" key="9">
    <source>
        <dbReference type="ARBA" id="ARBA00022917"/>
    </source>
</evidence>
<dbReference type="InterPro" id="IPR003891">
    <property type="entry name" value="Initiation_fac_eIF4g_MI"/>
</dbReference>
<keyword evidence="10" id="KW-0007">Acetylation</keyword>
<feature type="domain" description="W2" evidence="15">
    <location>
        <begin position="960"/>
        <end position="1145"/>
    </location>
</feature>
<evidence type="ECO:0000256" key="2">
    <source>
        <dbReference type="ARBA" id="ARBA00022481"/>
    </source>
</evidence>
<dbReference type="GO" id="GO:0006417">
    <property type="term" value="P:regulation of translation"/>
    <property type="evidence" value="ECO:0007669"/>
    <property type="project" value="UniProtKB-KW"/>
</dbReference>
<dbReference type="Proteomes" id="UP000594454">
    <property type="component" value="Chromosome 2"/>
</dbReference>
<dbReference type="Gene3D" id="1.25.40.180">
    <property type="match status" value="3"/>
</dbReference>
<dbReference type="PANTHER" id="PTHR23253">
    <property type="entry name" value="EUKARYOTIC TRANSLATION INITIATION FACTOR 4 GAMMA"/>
    <property type="match status" value="1"/>
</dbReference>
<dbReference type="GO" id="GO:0003729">
    <property type="term" value="F:mRNA binding"/>
    <property type="evidence" value="ECO:0007669"/>
    <property type="project" value="TreeGrafter"/>
</dbReference>
<evidence type="ECO:0000313" key="17">
    <source>
        <dbReference type="EMBL" id="CAD7081376.1"/>
    </source>
</evidence>
<dbReference type="GO" id="GO:0016281">
    <property type="term" value="C:eukaryotic translation initiation factor 4F complex"/>
    <property type="evidence" value="ECO:0007669"/>
    <property type="project" value="TreeGrafter"/>
</dbReference>
<feature type="compositionally biased region" description="Low complexity" evidence="14">
    <location>
        <begin position="148"/>
        <end position="157"/>
    </location>
</feature>
<dbReference type="InterPro" id="IPR016024">
    <property type="entry name" value="ARM-type_fold"/>
</dbReference>
<keyword evidence="18" id="KW-1185">Reference proteome</keyword>
<evidence type="ECO:0000259" key="15">
    <source>
        <dbReference type="PROSITE" id="PS51363"/>
    </source>
</evidence>
<evidence type="ECO:0000256" key="13">
    <source>
        <dbReference type="ARBA" id="ARBA00046720"/>
    </source>
</evidence>
<organism evidence="17 18">
    <name type="scientific">Hermetia illucens</name>
    <name type="common">Black soldier fly</name>
    <dbReference type="NCBI Taxonomy" id="343691"/>
    <lineage>
        <taxon>Eukaryota</taxon>
        <taxon>Metazoa</taxon>
        <taxon>Ecdysozoa</taxon>
        <taxon>Arthropoda</taxon>
        <taxon>Hexapoda</taxon>
        <taxon>Insecta</taxon>
        <taxon>Pterygota</taxon>
        <taxon>Neoptera</taxon>
        <taxon>Endopterygota</taxon>
        <taxon>Diptera</taxon>
        <taxon>Brachycera</taxon>
        <taxon>Stratiomyomorpha</taxon>
        <taxon>Stratiomyidae</taxon>
        <taxon>Hermetiinae</taxon>
        <taxon>Hermetia</taxon>
    </lineage>
</organism>
<dbReference type="OrthoDB" id="514777at2759"/>
<evidence type="ECO:0000256" key="11">
    <source>
        <dbReference type="ARBA" id="ARBA00037759"/>
    </source>
</evidence>
<keyword evidence="2" id="KW-0488">Methylation</keyword>
<dbReference type="Pfam" id="PF02020">
    <property type="entry name" value="W2"/>
    <property type="match status" value="1"/>
</dbReference>
<keyword evidence="7" id="KW-0832">Ubl conjugation</keyword>
<feature type="compositionally biased region" description="Polar residues" evidence="14">
    <location>
        <begin position="714"/>
        <end position="743"/>
    </location>
</feature>
<feature type="region of interest" description="Disordered" evidence="14">
    <location>
        <begin position="688"/>
        <end position="802"/>
    </location>
</feature>
<dbReference type="PROSITE" id="PS51366">
    <property type="entry name" value="MI"/>
    <property type="match status" value="1"/>
</dbReference>
<dbReference type="GO" id="GO:0003743">
    <property type="term" value="F:translation initiation factor activity"/>
    <property type="evidence" value="ECO:0007669"/>
    <property type="project" value="UniProtKB-KW"/>
</dbReference>
<dbReference type="FunFam" id="1.25.40.180:FF:000007">
    <property type="entry name" value="Eukaryotic translation initiation factor 4 gamma 2"/>
    <property type="match status" value="1"/>
</dbReference>
<protein>
    <recommendedName>
        <fullName evidence="12">Eukaryotic translation initiation factor 4 gamma 2</fullName>
    </recommendedName>
</protein>
<feature type="compositionally biased region" description="Low complexity" evidence="14">
    <location>
        <begin position="696"/>
        <end position="713"/>
    </location>
</feature>
<sequence>MHEPYKLEEQFSQIIIRENFVKKLFTYVPYNTHTREKTRTRETNNKVTQRVRYLKIHGKNFAKIRQYDTDVSPRPRRPFPNDSSSRYYTKGDVIGQGRNIVENSRNTNLTSRSEGGVGGGLGRSSQQHRPYQDQQQGPPSFRNYRGASSPDNSISPPISSPPITRSPPPQSRQYIGGGAGSARNYENGKLNGYGESNHTDDGDEQYSGSALARNDSERSGRSGDVGGAGIASNCLERGPSDPLKTEAPKQPGPESRVPGRDNNVPPASRRWVPPSLRPQHGLTQEAKNDAIFRKVRGILNKLTPEKFQELSDDLLKIDLNSTVILNGVIYLIFEKALDEPKYSSMYAQLCKRLSNEAPNFDPPSNTCTFLRLLLNVCRDKFLNRSTTSDIISHDGPLTPEEEEKRHVAKQRMLGNVKFIGELSKLHMLSENILHKCIQQLLDRKSKNVTIQDKCEDMECLCQLIRTCGKNLDTEQGKKLMEQYFEKMEQRSNSQKYPPRIRFMLRDVIELRKNNWIPRKVGTTEGPVPIRQIRADDENMIRPPYINRNRDMRNNERDSDNWMNRFPLNLQSGYNDMFNSFSGVSSPSHIMSPNSYNNNNRHHNERNNQNNNRHNYNNRFNKHNSHNQHNNSHNNSSYSNMMNNKDLAPRFKRNLIAASQDPVENLQMRPAANSLLFKANVNIKTPPLPITTPPPSIQSSNNYNSLNANSINNSTPSANSIQQQSRPTSAPASDTSQTSINSNASLSQNSMKNSSSQSIGSGQAPLNNTASKDASLLKQGSTEKVEKKQSKKDKVDNNENDDKNMDDIVASFYELKVPDKFMKETCVCIFNEIIDKSEQQYDRVIEFIQQLRRENKIPANSLLEAFRQIVNRMSEKEATIPRITTLVATLLSRAVNAKICKLADIASYTKGGQHYPLFLLVLQQLHKIMGKNQLSDLFTESKVSLMTTLPEADRTKDRMAEILDDRNLSFLYPLLKLQAEMWKQIQTDPNPQTFYKWIKGNVDSKYYGDAGFITALVTVILKYVVQDSTFNENADIKQNPDKSQIEKEQALLNKYHNVLAAFLHGDHDLQLIAVYALQVYCHNLGFPKGMLCRWFKNLYEGNVIEEEPFVRWKEEITDEYPGKGEALFQVNTWLTWLEQAESEDED</sequence>
<gene>
    <name evidence="17" type="ORF">HERILL_LOCUS4485</name>
</gene>
<comment type="similarity">
    <text evidence="1">Belongs to the eukaryotic initiation factor 4G family.</text>
</comment>
<evidence type="ECO:0000256" key="14">
    <source>
        <dbReference type="SAM" id="MobiDB-lite"/>
    </source>
</evidence>
<keyword evidence="6" id="KW-0597">Phosphoprotein</keyword>
<feature type="region of interest" description="Disordered" evidence="14">
    <location>
        <begin position="588"/>
        <end position="643"/>
    </location>
</feature>
<evidence type="ECO:0000256" key="5">
    <source>
        <dbReference type="ARBA" id="ARBA00022540"/>
    </source>
</evidence>
<feature type="compositionally biased region" description="Polar residues" evidence="14">
    <location>
        <begin position="101"/>
        <end position="110"/>
    </location>
</feature>
<dbReference type="PANTHER" id="PTHR23253:SF9">
    <property type="entry name" value="EUKARYOTIC TRANSLATION INITIATION FACTOR 4 GAMMA 2"/>
    <property type="match status" value="1"/>
</dbReference>
<keyword evidence="5" id="KW-0396">Initiation factor</keyword>
<evidence type="ECO:0000313" key="18">
    <source>
        <dbReference type="Proteomes" id="UP000594454"/>
    </source>
</evidence>
<dbReference type="InterPro" id="IPR003307">
    <property type="entry name" value="W2_domain"/>
</dbReference>
<name>A0A7R8YQH0_HERIL</name>
<keyword evidence="4" id="KW-1017">Isopeptide bond</keyword>